<proteinExistence type="predicted"/>
<reference evidence="1" key="1">
    <citation type="submission" date="2016-10" db="EMBL/GenBank/DDBJ databases">
        <title>Chloroplast genomes as a tool to resolve red algal phylogenies: a case study in the Nemaliales.</title>
        <authorList>
            <person name="Costa J.F."/>
            <person name="Lin S.M."/>
            <person name="Macaya E.C."/>
            <person name="Fernandez-Garcia C."/>
            <person name="Verbruggen H."/>
        </authorList>
    </citation>
    <scope>NUCLEOTIDE SEQUENCE</scope>
    <source>
        <strain evidence="1">HV00480</strain>
    </source>
</reference>
<dbReference type="GeneID" id="29999214"/>
<dbReference type="EMBL" id="LT622867">
    <property type="protein sequence ID" value="SCW22149.1"/>
    <property type="molecule type" value="Genomic_DNA"/>
</dbReference>
<evidence type="ECO:0000313" key="1">
    <source>
        <dbReference type="EMBL" id="SCW22149.1"/>
    </source>
</evidence>
<dbReference type="RefSeq" id="YP_009313895.1">
    <property type="nucleotide sequence ID" value="NC_031659.1"/>
</dbReference>
<dbReference type="Gene3D" id="2.40.128.20">
    <property type="match status" value="1"/>
</dbReference>
<dbReference type="InterPro" id="IPR012674">
    <property type="entry name" value="Calycin"/>
</dbReference>
<keyword evidence="1" id="KW-0150">Chloroplast</keyword>
<reference evidence="1" key="2">
    <citation type="submission" date="2016-10" db="EMBL/GenBank/DDBJ databases">
        <authorList>
            <person name="de Groot N.N."/>
        </authorList>
    </citation>
    <scope>NUCLEOTIDE SEQUENCE</scope>
    <source>
        <strain evidence="1">HV00480</strain>
    </source>
</reference>
<keyword evidence="1" id="KW-0934">Plastid</keyword>
<name>A0A1G4NUG7_9FLOR</name>
<gene>
    <name evidence="1" type="primary">ycf58</name>
    <name evidence="1" type="ORF">HV00480_103</name>
</gene>
<sequence>MTLLKTHLLSDFCNLNIGRWTTLRTSYCISSSLMYIYKSNIYINTSLHEFHNTKRKEFYIDRKNNISTNLTYLSYKPDSSQDISNNEFQKLSSWSHFVNKANHISYSYKINNLLIYEKCFLINPNVRLHVNTVYKKNKCICVSFSSDIKKV</sequence>
<accession>A0A1G4NUG7</accession>
<protein>
    <submittedName>
        <fullName evidence="1">Uncharacterized protein</fullName>
    </submittedName>
</protein>
<organism evidence="1">
    <name type="scientific">Hommersandiophycus borowitzkae</name>
    <dbReference type="NCBI Taxonomy" id="268573"/>
    <lineage>
        <taxon>Eukaryota</taxon>
        <taxon>Rhodophyta</taxon>
        <taxon>Florideophyceae</taxon>
        <taxon>Nemaliophycidae</taxon>
        <taxon>Nemaliales</taxon>
        <taxon>Liagoraceae</taxon>
        <taxon>Hommersandiophycus</taxon>
    </lineage>
</organism>
<dbReference type="AlphaFoldDB" id="A0A1G4NUG7"/>
<geneLocation type="chloroplast" evidence="1"/>